<feature type="region of interest" description="Disordered" evidence="5">
    <location>
        <begin position="89"/>
        <end position="129"/>
    </location>
</feature>
<dbReference type="Gene3D" id="1.10.238.10">
    <property type="entry name" value="EF-hand"/>
    <property type="match status" value="1"/>
</dbReference>
<accession>L8GHT4</accession>
<dbReference type="InterPro" id="IPR023578">
    <property type="entry name" value="Ras_GEF_dom_sf"/>
</dbReference>
<dbReference type="Gene3D" id="1.20.870.10">
    <property type="entry name" value="Son of sevenless (SoS) protein Chain: S domain 1"/>
    <property type="match status" value="1"/>
</dbReference>
<dbReference type="CDD" id="cd06224">
    <property type="entry name" value="REM"/>
    <property type="match status" value="1"/>
</dbReference>
<keyword evidence="3" id="KW-0727">SH2 domain</keyword>
<feature type="region of interest" description="Disordered" evidence="5">
    <location>
        <begin position="442"/>
        <end position="465"/>
    </location>
</feature>
<evidence type="ECO:0000259" key="6">
    <source>
        <dbReference type="PROSITE" id="PS50001"/>
    </source>
</evidence>
<dbReference type="Pfam" id="PF00017">
    <property type="entry name" value="SH2"/>
    <property type="match status" value="1"/>
</dbReference>
<sequence length="1292" mass="147748">MSMAAAQKQRREVLLAAEEVSLISEKLMQMLKAIDPKHFQCGSVRRRKDVQLLIDSLYRMLKFLYLRWLSELSGYRDYCQHRALRQMEQEEGDLTSAGESGVGDEDDKLSEDDEEIASTGSHHDSEQWKELEEIEGNVSDLLTPVSPEAAAFWATNFKEPLKFMVSWEDFFHAITAHLGYSPSQAATDHLATVLDPARSEMVSVIRFRDFLKGWYHGYTSHYEAERLLEGEPPGTFLVRHINLLPGTLAIALTHSAGTPSTILHIMIHNHEEAAARQKKLNIPGKGELVLGGFSVEQDGQLWHFSSAPALVGHFQRILVRPYASSLNTEPWFYADLSSQETIRMLNNQPGGVYRQRLEQVPENAYIPTFPTVNEFIEAYQSVLAFPFIDTLTAVHNIEEEAKRMLDEAEKKLMPKEKKDEERFLWRRSSALNTSGSFSPGGGSGVMVGGRRMTDSRPRSDSGRDKRVFGSDLITSMEAQRLRESWLELDIPFFADQVIRYLYMHVREEGLFRVTDSSTDAKLFIEKINRGVEVDLFAMNKPHLMAMLLKAYLRELRRPLIVPELFSKFIIVNDATPLEYVKDLLGQLPKDHIALLKCLLKLLHRVASEETSKMNAHNLAVCIGPNILRHTDNVSLEASLEASHSVYAVCTILIEKAYTLFPELEEHSLEYIESEEIVLMPSRRQIKSATMETLFRTIYTCPKGLIPASYANYVNVFLLTYHSWATSAELLDSMTHLYLELSNQNDQNKVALMRICAFLKKWTREQFYEFQDDPQLLEAYEQFVSGSKDIQVVRTLAPTLAKMKAGKGEVKLMFSEATPKPRMPSKRPLRTVLQVSPIELARQLTLVEYDIFARIKPIELVEKAWMEPDKVKRAPNVMALVSHFNQAVQWFITQIVNEESARKRESVMDHIVKIAQCCRTLNNFNAVQEILAAFSSAPVSRLLQAKRTVQSPEFLELKELMGISNNFSKYRRAVRDANPPLLLDSMTHLYLELSNQNDQNKVALMRICAFLKKWTREQFYEFQDDPQLLEAYEQFVSGSKDIQVVRTLAPTLAKMKAGKGEVKLMFSEATPKPRMPSKRPLRTVLQVSPIELARQLTLVEYDIFARIKPIELVEKAWMEPDKVKRAPNVMALVSHFNQCCRTLNNFNAVQEILAAFSSAPVSRLLQAKRTVQSPEFLELKELMGISNNFSKYRRAVRDANPPLVPYLGRFLTDLNFIEDANKIRISANNHVNFRKCYLVADVIQELQRYQQTPYNLAPVPVVRDFLLEVGRTLSDDEAYQRSRLVQPQKVTID</sequence>
<dbReference type="PROSITE" id="PS00720">
    <property type="entry name" value="RASGEF"/>
    <property type="match status" value="1"/>
</dbReference>
<evidence type="ECO:0000256" key="2">
    <source>
        <dbReference type="PROSITE-ProRule" id="PRU00168"/>
    </source>
</evidence>
<evidence type="ECO:0000259" key="9">
    <source>
        <dbReference type="PROSITE" id="PS50238"/>
    </source>
</evidence>
<dbReference type="SMART" id="SM00324">
    <property type="entry name" value="RhoGAP"/>
    <property type="match status" value="1"/>
</dbReference>
<dbReference type="CDD" id="cd00159">
    <property type="entry name" value="RhoGAP"/>
    <property type="match status" value="1"/>
</dbReference>
<dbReference type="InterPro" id="IPR000198">
    <property type="entry name" value="RhoGAP_dom"/>
</dbReference>
<dbReference type="Gene3D" id="3.30.505.10">
    <property type="entry name" value="SH2 domain"/>
    <property type="match status" value="1"/>
</dbReference>
<protein>
    <submittedName>
        <fullName evidence="10">RasGEF domain containing protein</fullName>
    </submittedName>
</protein>
<keyword evidence="1 2" id="KW-0344">Guanine-nucleotide releasing factor</keyword>
<dbReference type="InterPro" id="IPR036860">
    <property type="entry name" value="SH2_dom_sf"/>
</dbReference>
<keyword evidence="4" id="KW-0175">Coiled coil</keyword>
<keyword evidence="11" id="KW-1185">Reference proteome</keyword>
<evidence type="ECO:0000313" key="10">
    <source>
        <dbReference type="EMBL" id="ELR12537.1"/>
    </source>
</evidence>
<evidence type="ECO:0000256" key="5">
    <source>
        <dbReference type="SAM" id="MobiDB-lite"/>
    </source>
</evidence>
<dbReference type="GO" id="GO:0005886">
    <property type="term" value="C:plasma membrane"/>
    <property type="evidence" value="ECO:0007669"/>
    <property type="project" value="TreeGrafter"/>
</dbReference>
<feature type="domain" description="Ras-GEF" evidence="7">
    <location>
        <begin position="835"/>
        <end position="1287"/>
    </location>
</feature>
<dbReference type="Pfam" id="PF00617">
    <property type="entry name" value="RasGEF"/>
    <property type="match status" value="2"/>
</dbReference>
<dbReference type="SUPFAM" id="SSF55550">
    <property type="entry name" value="SH2 domain"/>
    <property type="match status" value="1"/>
</dbReference>
<feature type="domain" description="SH2" evidence="6">
    <location>
        <begin position="214"/>
        <end position="316"/>
    </location>
</feature>
<dbReference type="SMART" id="SM00147">
    <property type="entry name" value="RasGEF"/>
    <property type="match status" value="2"/>
</dbReference>
<dbReference type="SMART" id="SM00252">
    <property type="entry name" value="SH2"/>
    <property type="match status" value="1"/>
</dbReference>
<dbReference type="OrthoDB" id="185175at2759"/>
<feature type="coiled-coil region" evidence="4">
    <location>
        <begin position="391"/>
        <end position="418"/>
    </location>
</feature>
<dbReference type="Gene3D" id="1.10.555.10">
    <property type="entry name" value="Rho GTPase activation protein"/>
    <property type="match status" value="1"/>
</dbReference>
<dbReference type="InterPro" id="IPR001895">
    <property type="entry name" value="RASGEF_cat_dom"/>
</dbReference>
<gene>
    <name evidence="10" type="ORF">ACA1_156490</name>
</gene>
<dbReference type="PANTHER" id="PTHR23113:SF368">
    <property type="entry name" value="CELL DIVISION CONTROL PROTEIN 25"/>
    <property type="match status" value="1"/>
</dbReference>
<evidence type="ECO:0000256" key="4">
    <source>
        <dbReference type="SAM" id="Coils"/>
    </source>
</evidence>
<dbReference type="RefSeq" id="XP_004334550.1">
    <property type="nucleotide sequence ID" value="XM_004334502.1"/>
</dbReference>
<dbReference type="EMBL" id="KB008109">
    <property type="protein sequence ID" value="ELR12537.1"/>
    <property type="molecule type" value="Genomic_DNA"/>
</dbReference>
<dbReference type="GeneID" id="14913049"/>
<dbReference type="VEuPathDB" id="AmoebaDB:ACA1_156490"/>
<dbReference type="SUPFAM" id="SSF48350">
    <property type="entry name" value="GTPase activation domain, GAP"/>
    <property type="match status" value="1"/>
</dbReference>
<organism evidence="10 11">
    <name type="scientific">Acanthamoeba castellanii (strain ATCC 30010 / Neff)</name>
    <dbReference type="NCBI Taxonomy" id="1257118"/>
    <lineage>
        <taxon>Eukaryota</taxon>
        <taxon>Amoebozoa</taxon>
        <taxon>Discosea</taxon>
        <taxon>Longamoebia</taxon>
        <taxon>Centramoebida</taxon>
        <taxon>Acanthamoebidae</taxon>
        <taxon>Acanthamoeba</taxon>
    </lineage>
</organism>
<dbReference type="Proteomes" id="UP000011083">
    <property type="component" value="Unassembled WGS sequence"/>
</dbReference>
<dbReference type="PROSITE" id="PS50212">
    <property type="entry name" value="RASGEF_NTER"/>
    <property type="match status" value="1"/>
</dbReference>
<evidence type="ECO:0000259" key="8">
    <source>
        <dbReference type="PROSITE" id="PS50212"/>
    </source>
</evidence>
<feature type="domain" description="Rho-GAP" evidence="9">
    <location>
        <begin position="474"/>
        <end position="660"/>
    </location>
</feature>
<reference evidence="10 11" key="1">
    <citation type="journal article" date="2013" name="Genome Biol.">
        <title>Genome of Acanthamoeba castellanii highlights extensive lateral gene transfer and early evolution of tyrosine kinase signaling.</title>
        <authorList>
            <person name="Clarke M."/>
            <person name="Lohan A.J."/>
            <person name="Liu B."/>
            <person name="Lagkouvardos I."/>
            <person name="Roy S."/>
            <person name="Zafar N."/>
            <person name="Bertelli C."/>
            <person name="Schilde C."/>
            <person name="Kianianmomeni A."/>
            <person name="Burglin T.R."/>
            <person name="Frech C."/>
            <person name="Turcotte B."/>
            <person name="Kopec K.O."/>
            <person name="Synnott J.M."/>
            <person name="Choo C."/>
            <person name="Paponov I."/>
            <person name="Finkler A."/>
            <person name="Soon Heng Tan C."/>
            <person name="Hutchins A.P."/>
            <person name="Weinmeier T."/>
            <person name="Rattei T."/>
            <person name="Chu J.S."/>
            <person name="Gimenez G."/>
            <person name="Irimia M."/>
            <person name="Rigden D.J."/>
            <person name="Fitzpatrick D.A."/>
            <person name="Lorenzo-Morales J."/>
            <person name="Bateman A."/>
            <person name="Chiu C.H."/>
            <person name="Tang P."/>
            <person name="Hegemann P."/>
            <person name="Fromm H."/>
            <person name="Raoult D."/>
            <person name="Greub G."/>
            <person name="Miranda-Saavedra D."/>
            <person name="Chen N."/>
            <person name="Nash P."/>
            <person name="Ginger M.L."/>
            <person name="Horn M."/>
            <person name="Schaap P."/>
            <person name="Caler L."/>
            <person name="Loftus B."/>
        </authorList>
    </citation>
    <scope>NUCLEOTIDE SEQUENCE [LARGE SCALE GENOMIC DNA]</scope>
    <source>
        <strain evidence="10 11">Neff</strain>
    </source>
</reference>
<dbReference type="Pfam" id="PF00618">
    <property type="entry name" value="RasGEF_N"/>
    <property type="match status" value="1"/>
</dbReference>
<dbReference type="InterPro" id="IPR008937">
    <property type="entry name" value="Ras-like_GEF"/>
</dbReference>
<dbReference type="KEGG" id="acan:ACA1_156490"/>
<dbReference type="InterPro" id="IPR008936">
    <property type="entry name" value="Rho_GTPase_activation_prot"/>
</dbReference>
<proteinExistence type="predicted"/>
<dbReference type="PROSITE" id="PS50009">
    <property type="entry name" value="RASGEF_CAT"/>
    <property type="match status" value="1"/>
</dbReference>
<dbReference type="InterPro" id="IPR036964">
    <property type="entry name" value="RASGEF_cat_dom_sf"/>
</dbReference>
<dbReference type="InterPro" id="IPR000980">
    <property type="entry name" value="SH2"/>
</dbReference>
<dbReference type="PANTHER" id="PTHR23113">
    <property type="entry name" value="GUANINE NUCLEOTIDE EXCHANGE FACTOR"/>
    <property type="match status" value="1"/>
</dbReference>
<dbReference type="Gene3D" id="1.10.840.10">
    <property type="entry name" value="Ras guanine-nucleotide exchange factors catalytic domain"/>
    <property type="match status" value="3"/>
</dbReference>
<dbReference type="PROSITE" id="PS50238">
    <property type="entry name" value="RHOGAP"/>
    <property type="match status" value="1"/>
</dbReference>
<evidence type="ECO:0000313" key="11">
    <source>
        <dbReference type="Proteomes" id="UP000011083"/>
    </source>
</evidence>
<feature type="domain" description="N-terminal Ras-GEF" evidence="8">
    <location>
        <begin position="681"/>
        <end position="807"/>
    </location>
</feature>
<dbReference type="GO" id="GO:0007265">
    <property type="term" value="P:Ras protein signal transduction"/>
    <property type="evidence" value="ECO:0007669"/>
    <property type="project" value="TreeGrafter"/>
</dbReference>
<dbReference type="GO" id="GO:0005085">
    <property type="term" value="F:guanyl-nucleotide exchange factor activity"/>
    <property type="evidence" value="ECO:0007669"/>
    <property type="project" value="UniProtKB-KW"/>
</dbReference>
<evidence type="ECO:0000256" key="1">
    <source>
        <dbReference type="ARBA" id="ARBA00022658"/>
    </source>
</evidence>
<dbReference type="Pfam" id="PF00620">
    <property type="entry name" value="RhoGAP"/>
    <property type="match status" value="1"/>
</dbReference>
<dbReference type="InterPro" id="IPR019804">
    <property type="entry name" value="Ras_G-nucl-exch_fac_CS"/>
</dbReference>
<evidence type="ECO:0000256" key="3">
    <source>
        <dbReference type="PROSITE-ProRule" id="PRU00191"/>
    </source>
</evidence>
<dbReference type="CDD" id="cd00173">
    <property type="entry name" value="SH2"/>
    <property type="match status" value="1"/>
</dbReference>
<name>L8GHT4_ACACF</name>
<evidence type="ECO:0000259" key="7">
    <source>
        <dbReference type="PROSITE" id="PS50009"/>
    </source>
</evidence>
<dbReference type="STRING" id="1257118.L8GHT4"/>
<feature type="compositionally biased region" description="Acidic residues" evidence="5">
    <location>
        <begin position="102"/>
        <end position="116"/>
    </location>
</feature>
<feature type="compositionally biased region" description="Basic and acidic residues" evidence="5">
    <location>
        <begin position="451"/>
        <end position="465"/>
    </location>
</feature>
<dbReference type="InterPro" id="IPR000651">
    <property type="entry name" value="Ras-like_Gua-exchang_fac_N"/>
</dbReference>
<dbReference type="SUPFAM" id="SSF48366">
    <property type="entry name" value="Ras GEF"/>
    <property type="match status" value="2"/>
</dbReference>
<dbReference type="PROSITE" id="PS50001">
    <property type="entry name" value="SH2"/>
    <property type="match status" value="1"/>
</dbReference>